<keyword evidence="2" id="KW-1185">Reference proteome</keyword>
<proteinExistence type="predicted"/>
<reference evidence="1" key="1">
    <citation type="submission" date="2021-02" db="EMBL/GenBank/DDBJ databases">
        <authorList>
            <consortium name="DOE Joint Genome Institute"/>
            <person name="Ahrendt S."/>
            <person name="Looney B.P."/>
            <person name="Miyauchi S."/>
            <person name="Morin E."/>
            <person name="Drula E."/>
            <person name="Courty P.E."/>
            <person name="Chicoki N."/>
            <person name="Fauchery L."/>
            <person name="Kohler A."/>
            <person name="Kuo A."/>
            <person name="Labutti K."/>
            <person name="Pangilinan J."/>
            <person name="Lipzen A."/>
            <person name="Riley R."/>
            <person name="Andreopoulos W."/>
            <person name="He G."/>
            <person name="Johnson J."/>
            <person name="Barry K.W."/>
            <person name="Grigoriev I.V."/>
            <person name="Nagy L."/>
            <person name="Hibbett D."/>
            <person name="Henrissat B."/>
            <person name="Matheny P.B."/>
            <person name="Labbe J."/>
            <person name="Martin F."/>
        </authorList>
    </citation>
    <scope>NUCLEOTIDE SEQUENCE</scope>
    <source>
        <strain evidence="1">EC-137</strain>
    </source>
</reference>
<reference evidence="1" key="2">
    <citation type="journal article" date="2022" name="New Phytol.">
        <title>Evolutionary transition to the ectomycorrhizal habit in the genomes of a hyperdiverse lineage of mushroom-forming fungi.</title>
        <authorList>
            <person name="Looney B."/>
            <person name="Miyauchi S."/>
            <person name="Morin E."/>
            <person name="Drula E."/>
            <person name="Courty P.E."/>
            <person name="Kohler A."/>
            <person name="Kuo A."/>
            <person name="LaButti K."/>
            <person name="Pangilinan J."/>
            <person name="Lipzen A."/>
            <person name="Riley R."/>
            <person name="Andreopoulos W."/>
            <person name="He G."/>
            <person name="Johnson J."/>
            <person name="Nolan M."/>
            <person name="Tritt A."/>
            <person name="Barry K.W."/>
            <person name="Grigoriev I.V."/>
            <person name="Nagy L.G."/>
            <person name="Hibbett D."/>
            <person name="Henrissat B."/>
            <person name="Matheny P.B."/>
            <person name="Labbe J."/>
            <person name="Martin F.M."/>
        </authorList>
    </citation>
    <scope>NUCLEOTIDE SEQUENCE</scope>
    <source>
        <strain evidence="1">EC-137</strain>
    </source>
</reference>
<dbReference type="Proteomes" id="UP000814128">
    <property type="component" value="Unassembled WGS sequence"/>
</dbReference>
<evidence type="ECO:0000313" key="2">
    <source>
        <dbReference type="Proteomes" id="UP000814128"/>
    </source>
</evidence>
<protein>
    <submittedName>
        <fullName evidence="1">Uncharacterized protein</fullName>
    </submittedName>
</protein>
<sequence>MSRTSLRPPSSFKGDWVTPNHAEYNAATLRWTRNSRDRISVVAFARDVSDVASVISYACAYELPVAIRGGGHNAAGASSSGNGVVIDLSRHMNDVRIDVHSGLVFVRVSGGALWKDVDRVAMGRRLTAIGETINLTGIGGAIGLELVVDNLVEVTIVKADGSIFTASEQENVKLFQALLHRRCNFGVVTEFVYLMHPQRATVFCGNVRFSGKKLPAIMNKLETWWEGGPSPKCSILLFITVSPDGRPANILSLFYNGSEAEGRAYFKPFFDIGPIDDMTKEMPFEAVHGIQSRIPALLLPHSVLTQNERLVHGVNNYVKRVFTSRLCTSNAVMIQKRTVELARGTSILPAFMLELCPSEKMLSFKCDSTSFLRWKGVNNLVMTTWPDDADEEQEKAKRFVHELCSIASTSDDMLSASENTGYGNHSAYTSSLYSAPTC</sequence>
<accession>A0ACB8QJ98</accession>
<comment type="caution">
    <text evidence="1">The sequence shown here is derived from an EMBL/GenBank/DDBJ whole genome shotgun (WGS) entry which is preliminary data.</text>
</comment>
<evidence type="ECO:0000313" key="1">
    <source>
        <dbReference type="EMBL" id="KAI0031690.1"/>
    </source>
</evidence>
<dbReference type="EMBL" id="MU273571">
    <property type="protein sequence ID" value="KAI0031690.1"/>
    <property type="molecule type" value="Genomic_DNA"/>
</dbReference>
<organism evidence="1 2">
    <name type="scientific">Vararia minispora EC-137</name>
    <dbReference type="NCBI Taxonomy" id="1314806"/>
    <lineage>
        <taxon>Eukaryota</taxon>
        <taxon>Fungi</taxon>
        <taxon>Dikarya</taxon>
        <taxon>Basidiomycota</taxon>
        <taxon>Agaricomycotina</taxon>
        <taxon>Agaricomycetes</taxon>
        <taxon>Russulales</taxon>
        <taxon>Lachnocladiaceae</taxon>
        <taxon>Vararia</taxon>
    </lineage>
</organism>
<name>A0ACB8QJ98_9AGAM</name>
<gene>
    <name evidence="1" type="ORF">K488DRAFT_51559</name>
</gene>